<feature type="transmembrane region" description="Helical" evidence="7">
    <location>
        <begin position="343"/>
        <end position="370"/>
    </location>
</feature>
<evidence type="ECO:0000256" key="6">
    <source>
        <dbReference type="ARBA" id="ARBA00023136"/>
    </source>
</evidence>
<feature type="transmembrane region" description="Helical" evidence="7">
    <location>
        <begin position="300"/>
        <end position="323"/>
    </location>
</feature>
<evidence type="ECO:0000313" key="9">
    <source>
        <dbReference type="EMBL" id="WDE95544.1"/>
    </source>
</evidence>
<dbReference type="InterPro" id="IPR051447">
    <property type="entry name" value="Lipoprotein-release_system"/>
</dbReference>
<evidence type="ECO:0000259" key="8">
    <source>
        <dbReference type="Pfam" id="PF02687"/>
    </source>
</evidence>
<keyword evidence="10" id="KW-1185">Reference proteome</keyword>
<evidence type="ECO:0000313" key="10">
    <source>
        <dbReference type="Proteomes" id="UP001214250"/>
    </source>
</evidence>
<feature type="transmembrane region" description="Helical" evidence="7">
    <location>
        <begin position="391"/>
        <end position="413"/>
    </location>
</feature>
<dbReference type="Proteomes" id="UP001214250">
    <property type="component" value="Chromosome 1"/>
</dbReference>
<keyword evidence="3" id="KW-1003">Cell membrane</keyword>
<dbReference type="EMBL" id="CP117811">
    <property type="protein sequence ID" value="WDE95544.1"/>
    <property type="molecule type" value="Genomic_DNA"/>
</dbReference>
<dbReference type="Pfam" id="PF02687">
    <property type="entry name" value="FtsX"/>
    <property type="match status" value="1"/>
</dbReference>
<gene>
    <name evidence="9" type="ORF">PQO03_07405</name>
</gene>
<name>A0ABY7VRY6_9BACT</name>
<accession>A0ABY7VRY6</accession>
<evidence type="ECO:0000256" key="5">
    <source>
        <dbReference type="ARBA" id="ARBA00022989"/>
    </source>
</evidence>
<organism evidence="9 10">
    <name type="scientific">Lentisphaera profundi</name>
    <dbReference type="NCBI Taxonomy" id="1658616"/>
    <lineage>
        <taxon>Bacteria</taxon>
        <taxon>Pseudomonadati</taxon>
        <taxon>Lentisphaerota</taxon>
        <taxon>Lentisphaeria</taxon>
        <taxon>Lentisphaerales</taxon>
        <taxon>Lentisphaeraceae</taxon>
        <taxon>Lentisphaera</taxon>
    </lineage>
</organism>
<reference evidence="9 10" key="1">
    <citation type="submission" date="2023-02" db="EMBL/GenBank/DDBJ databases">
        <title>Genome sequence of Lentisphaera profundi SAORIC-696.</title>
        <authorList>
            <person name="Kim e."/>
            <person name="Cho J.-C."/>
            <person name="Choi A."/>
            <person name="Kang I."/>
        </authorList>
    </citation>
    <scope>NUCLEOTIDE SEQUENCE [LARGE SCALE GENOMIC DNA]</scope>
    <source>
        <strain evidence="9 10">SAORIC-696</strain>
    </source>
</reference>
<dbReference type="PANTHER" id="PTHR30489">
    <property type="entry name" value="LIPOPROTEIN-RELEASING SYSTEM TRANSMEMBRANE PROTEIN LOLE"/>
    <property type="match status" value="1"/>
</dbReference>
<proteinExistence type="inferred from homology"/>
<sequence length="426" mass="47591">MTLFKLIRKEIIHRKVNFTLSILAVAVAAASWLLSEAFLKSSNLKSEAVIQEKVDETEAHMKKLEDDIRKSMKGLGFNIYIFPEGQDLSEVYAQGYASKTMPEEYVYKLANSNIVTVNHLLPTLTQSLEWPEYKRKIVLIGIRGQVPKSHGNPKKPLVNPVAENDMVLGYELHTSLGLKQGDKVIFMGREFNVSKTHRQRGTQDDITAWINLGVCQQLLKKEKRINSILALECNCTTVDRIGDVRKELLAILPGTQIIEQDSKALARAEARSKTKETATLEIESIKKQQNELRKKRENMVAIMVPFVALLCMATIALLAFLNVRERIYELGLLLSLGVKTSKILFAYLLKACLGALLGAGIGIGMLYLCLQFGKESYFNAHSACVLVQSSKVLIIIIAMPVLAMLATWLPALWAAQTDPAEVLRHD</sequence>
<comment type="subcellular location">
    <subcellularLocation>
        <location evidence="1">Cell membrane</location>
        <topology evidence="1">Multi-pass membrane protein</topology>
    </subcellularLocation>
</comment>
<comment type="similarity">
    <text evidence="2">Belongs to the ABC-4 integral membrane protein family. LolC/E subfamily.</text>
</comment>
<dbReference type="RefSeq" id="WP_274149189.1">
    <property type="nucleotide sequence ID" value="NZ_CP117811.1"/>
</dbReference>
<feature type="transmembrane region" description="Helical" evidence="7">
    <location>
        <begin position="20"/>
        <end position="39"/>
    </location>
</feature>
<evidence type="ECO:0000256" key="3">
    <source>
        <dbReference type="ARBA" id="ARBA00022475"/>
    </source>
</evidence>
<feature type="domain" description="ABC3 transporter permease C-terminal" evidence="8">
    <location>
        <begin position="304"/>
        <end position="417"/>
    </location>
</feature>
<protein>
    <submittedName>
        <fullName evidence="9">FtsX-like permease family protein</fullName>
    </submittedName>
</protein>
<evidence type="ECO:0000256" key="1">
    <source>
        <dbReference type="ARBA" id="ARBA00004651"/>
    </source>
</evidence>
<evidence type="ECO:0000256" key="4">
    <source>
        <dbReference type="ARBA" id="ARBA00022692"/>
    </source>
</evidence>
<dbReference type="PANTHER" id="PTHR30489:SF0">
    <property type="entry name" value="LIPOPROTEIN-RELEASING SYSTEM TRANSMEMBRANE PROTEIN LOLE"/>
    <property type="match status" value="1"/>
</dbReference>
<evidence type="ECO:0000256" key="7">
    <source>
        <dbReference type="SAM" id="Phobius"/>
    </source>
</evidence>
<keyword evidence="4 7" id="KW-0812">Transmembrane</keyword>
<dbReference type="InterPro" id="IPR003838">
    <property type="entry name" value="ABC3_permease_C"/>
</dbReference>
<evidence type="ECO:0000256" key="2">
    <source>
        <dbReference type="ARBA" id="ARBA00005236"/>
    </source>
</evidence>
<keyword evidence="5 7" id="KW-1133">Transmembrane helix</keyword>
<keyword evidence="6 7" id="KW-0472">Membrane</keyword>